<reference evidence="1" key="1">
    <citation type="submission" date="2024-07" db="EMBL/GenBank/DDBJ databases">
        <authorList>
            <person name="Li X.-J."/>
            <person name="Wang X."/>
        </authorList>
    </citation>
    <scope>NUCLEOTIDE SEQUENCE</scope>
    <source>
        <strain evidence="1">HSP-536</strain>
    </source>
</reference>
<dbReference type="Gene3D" id="1.10.150.240">
    <property type="entry name" value="Putative phosphatase, domain 2"/>
    <property type="match status" value="1"/>
</dbReference>
<dbReference type="AlphaFoldDB" id="A0AB39V2Q0"/>
<evidence type="ECO:0000313" key="1">
    <source>
        <dbReference type="EMBL" id="XDU61659.1"/>
    </source>
</evidence>
<dbReference type="CDD" id="cd02603">
    <property type="entry name" value="HAD_sEH-N_like"/>
    <property type="match status" value="1"/>
</dbReference>
<dbReference type="GO" id="GO:0016787">
    <property type="term" value="F:hydrolase activity"/>
    <property type="evidence" value="ECO:0007669"/>
    <property type="project" value="UniProtKB-KW"/>
</dbReference>
<dbReference type="InterPro" id="IPR023198">
    <property type="entry name" value="PGP-like_dom2"/>
</dbReference>
<dbReference type="InterPro" id="IPR036412">
    <property type="entry name" value="HAD-like_sf"/>
</dbReference>
<dbReference type="InterPro" id="IPR006439">
    <property type="entry name" value="HAD-SF_hydro_IA"/>
</dbReference>
<dbReference type="InterPro" id="IPR023214">
    <property type="entry name" value="HAD_sf"/>
</dbReference>
<gene>
    <name evidence="1" type="ORF">AB8B28_08345</name>
</gene>
<dbReference type="SFLD" id="SFLDG01129">
    <property type="entry name" value="C1.5:_HAD__Beta-PGM__Phosphata"/>
    <property type="match status" value="1"/>
</dbReference>
<keyword evidence="1" id="KW-0378">Hydrolase</keyword>
<dbReference type="EMBL" id="CP165647">
    <property type="protein sequence ID" value="XDU61659.1"/>
    <property type="molecule type" value="Genomic_DNA"/>
</dbReference>
<organism evidence="1">
    <name type="scientific">Leptotrichia alba</name>
    <dbReference type="NCBI Taxonomy" id="3239304"/>
    <lineage>
        <taxon>Bacteria</taxon>
        <taxon>Fusobacteriati</taxon>
        <taxon>Fusobacteriota</taxon>
        <taxon>Fusobacteriia</taxon>
        <taxon>Fusobacteriales</taxon>
        <taxon>Leptotrichiaceae</taxon>
        <taxon>Leptotrichia</taxon>
    </lineage>
</organism>
<proteinExistence type="predicted"/>
<dbReference type="Gene3D" id="3.40.50.1000">
    <property type="entry name" value="HAD superfamily/HAD-like"/>
    <property type="match status" value="1"/>
</dbReference>
<dbReference type="SUPFAM" id="SSF56784">
    <property type="entry name" value="HAD-like"/>
    <property type="match status" value="1"/>
</dbReference>
<dbReference type="PANTHER" id="PTHR43611">
    <property type="entry name" value="ALPHA-D-GLUCOSE 1-PHOSPHATE PHOSPHATASE"/>
    <property type="match status" value="1"/>
</dbReference>
<accession>A0AB39V2Q0</accession>
<dbReference type="PANTHER" id="PTHR43611:SF3">
    <property type="entry name" value="FLAVIN MONONUCLEOTIDE HYDROLASE 1, CHLOROPLATIC"/>
    <property type="match status" value="1"/>
</dbReference>
<dbReference type="Pfam" id="PF13419">
    <property type="entry name" value="HAD_2"/>
    <property type="match status" value="1"/>
</dbReference>
<dbReference type="RefSeq" id="WP_369715217.1">
    <property type="nucleotide sequence ID" value="NZ_CP165647.1"/>
</dbReference>
<dbReference type="NCBIfam" id="TIGR01509">
    <property type="entry name" value="HAD-SF-IA-v3"/>
    <property type="match status" value="1"/>
</dbReference>
<name>A0AB39V2Q0_9FUSO</name>
<protein>
    <submittedName>
        <fullName evidence="1">HAD family hydrolase</fullName>
    </submittedName>
</protein>
<dbReference type="SFLD" id="SFLDS00003">
    <property type="entry name" value="Haloacid_Dehalogenase"/>
    <property type="match status" value="1"/>
</dbReference>
<dbReference type="KEGG" id="lala:AB8B28_08345"/>
<sequence>MENINSKKIRNIVFDLGNVLIKFDKDTYLEEKLPKNKKEAFYNNVLNTKEWLMLDRGTLTYPEAKKIFKERAPYLSDEIDNFFDKDFFELLLPIKENIELLYKLRNLYKYKLYVLSNFHKDSFEYVFEHNDFFKLFEGCLVSCYFSLLKPEEKIYDTLLYEFGLNSEETLFIDDMNENIEACEKKGMNGLYLPNYTKLNEELEKILKISFK</sequence>
<dbReference type="InterPro" id="IPR041492">
    <property type="entry name" value="HAD_2"/>
</dbReference>